<dbReference type="AlphaFoldDB" id="A0A9Q9EK47"/>
<evidence type="ECO:0000256" key="1">
    <source>
        <dbReference type="SAM" id="MobiDB-lite"/>
    </source>
</evidence>
<organism evidence="2 3">
    <name type="scientific">Septoria linicola</name>
    <dbReference type="NCBI Taxonomy" id="215465"/>
    <lineage>
        <taxon>Eukaryota</taxon>
        <taxon>Fungi</taxon>
        <taxon>Dikarya</taxon>
        <taxon>Ascomycota</taxon>
        <taxon>Pezizomycotina</taxon>
        <taxon>Dothideomycetes</taxon>
        <taxon>Dothideomycetidae</taxon>
        <taxon>Mycosphaerellales</taxon>
        <taxon>Mycosphaerellaceae</taxon>
        <taxon>Septoria</taxon>
    </lineage>
</organism>
<dbReference type="EMBL" id="CP099423">
    <property type="protein sequence ID" value="USW54436.1"/>
    <property type="molecule type" value="Genomic_DNA"/>
</dbReference>
<proteinExistence type="predicted"/>
<dbReference type="Proteomes" id="UP001056384">
    <property type="component" value="Chromosome 6"/>
</dbReference>
<accession>A0A9Q9EK47</accession>
<name>A0A9Q9EK47_9PEZI</name>
<feature type="compositionally biased region" description="Basic and acidic residues" evidence="1">
    <location>
        <begin position="1"/>
        <end position="11"/>
    </location>
</feature>
<evidence type="ECO:0000313" key="2">
    <source>
        <dbReference type="EMBL" id="USW54436.1"/>
    </source>
</evidence>
<reference evidence="2" key="1">
    <citation type="submission" date="2022-06" db="EMBL/GenBank/DDBJ databases">
        <title>Complete genome sequences of two strains of the flax pathogen Septoria linicola.</title>
        <authorList>
            <person name="Lapalu N."/>
            <person name="Simon A."/>
            <person name="Demenou B."/>
            <person name="Paumier D."/>
            <person name="Guillot M.-P."/>
            <person name="Gout L."/>
            <person name="Valade R."/>
        </authorList>
    </citation>
    <scope>NUCLEOTIDE SEQUENCE</scope>
    <source>
        <strain evidence="2">SE15195</strain>
    </source>
</reference>
<evidence type="ECO:0000313" key="3">
    <source>
        <dbReference type="Proteomes" id="UP001056384"/>
    </source>
</evidence>
<gene>
    <name evidence="2" type="ORF">Slin15195_G077550</name>
</gene>
<protein>
    <submittedName>
        <fullName evidence="2">Uncharacterized protein</fullName>
    </submittedName>
</protein>
<keyword evidence="3" id="KW-1185">Reference proteome</keyword>
<feature type="region of interest" description="Disordered" evidence="1">
    <location>
        <begin position="1"/>
        <end position="42"/>
    </location>
</feature>
<sequence>MGEEGHNKADADAWTSNPYAEAPADAELGTNSSNPIIVGSLM</sequence>